<dbReference type="PANTHER" id="PTHR43003">
    <property type="entry name" value="DNA-3-METHYLADENINE GLYCOSYLASE"/>
    <property type="match status" value="1"/>
</dbReference>
<dbReference type="GO" id="GO:0043916">
    <property type="term" value="F:DNA-7-methylguanine glycosylase activity"/>
    <property type="evidence" value="ECO:0007669"/>
    <property type="project" value="TreeGrafter"/>
</dbReference>
<dbReference type="Gene3D" id="1.10.340.30">
    <property type="entry name" value="Hypothetical protein, domain 2"/>
    <property type="match status" value="1"/>
</dbReference>
<dbReference type="PANTHER" id="PTHR43003:SF5">
    <property type="entry name" value="DNA-3-METHYLADENINE GLYCOSYLASE"/>
    <property type="match status" value="1"/>
</dbReference>
<keyword evidence="4" id="KW-0227">DNA damage</keyword>
<evidence type="ECO:0000313" key="8">
    <source>
        <dbReference type="Proteomes" id="UP000602076"/>
    </source>
</evidence>
<proteinExistence type="inferred from homology"/>
<organism evidence="7 8">
    <name type="scientific">Peribacillus faecalis</name>
    <dbReference type="NCBI Taxonomy" id="2772559"/>
    <lineage>
        <taxon>Bacteria</taxon>
        <taxon>Bacillati</taxon>
        <taxon>Bacillota</taxon>
        <taxon>Bacilli</taxon>
        <taxon>Bacillales</taxon>
        <taxon>Bacillaceae</taxon>
        <taxon>Peribacillus</taxon>
    </lineage>
</organism>
<dbReference type="Pfam" id="PF00730">
    <property type="entry name" value="HhH-GPD"/>
    <property type="match status" value="1"/>
</dbReference>
<dbReference type="CDD" id="cd00056">
    <property type="entry name" value="ENDO3c"/>
    <property type="match status" value="1"/>
</dbReference>
<evidence type="ECO:0000256" key="5">
    <source>
        <dbReference type="ARBA" id="ARBA00023204"/>
    </source>
</evidence>
<reference evidence="7" key="1">
    <citation type="submission" date="2020-09" db="EMBL/GenBank/DDBJ databases">
        <title>Bacillus faecalis sp. nov., a moderately halophilic bacterium isolated from cow faeces.</title>
        <authorList>
            <person name="Jiang L."/>
            <person name="Lee J."/>
        </authorList>
    </citation>
    <scope>NUCLEOTIDE SEQUENCE</scope>
    <source>
        <strain evidence="7">AGMB 02131</strain>
    </source>
</reference>
<comment type="caution">
    <text evidence="7">The sequence shown here is derived from an EMBL/GenBank/DDBJ whole genome shotgun (WGS) entry which is preliminary data.</text>
</comment>
<keyword evidence="8" id="KW-1185">Reference proteome</keyword>
<name>A0A927D200_9BACI</name>
<evidence type="ECO:0000259" key="6">
    <source>
        <dbReference type="SMART" id="SM00478"/>
    </source>
</evidence>
<dbReference type="InterPro" id="IPR011257">
    <property type="entry name" value="DNA_glycosylase"/>
</dbReference>
<dbReference type="EMBL" id="JACXSI010000055">
    <property type="protein sequence ID" value="MBD3110055.1"/>
    <property type="molecule type" value="Genomic_DNA"/>
</dbReference>
<dbReference type="SMART" id="SM00478">
    <property type="entry name" value="ENDO3c"/>
    <property type="match status" value="1"/>
</dbReference>
<keyword evidence="5" id="KW-0234">DNA repair</keyword>
<sequence length="218" mass="24745">MEIFKYGEKERDYLKKQDPLLGAYIDSVGMIEREVTPNLFTALIYSIISQQISTKAATTIRNRLLGKIPDITPQAVAGLSIEDIQACGMSNRKAGYIKSCAEAVIQGHINLKELELLPDEEVIKQLSSLHGVGVWTAEMLLIFSLQRPDIVSYGDLGIRKGIMQLYGLDNLTKKQFESYRERYSPYGSIASLYLWERSKKGWFIICKNSDFFTIFTKI</sequence>
<dbReference type="GO" id="GO:0032993">
    <property type="term" value="C:protein-DNA complex"/>
    <property type="evidence" value="ECO:0007669"/>
    <property type="project" value="TreeGrafter"/>
</dbReference>
<accession>A0A927D200</accession>
<dbReference type="SUPFAM" id="SSF48150">
    <property type="entry name" value="DNA-glycosylase"/>
    <property type="match status" value="1"/>
</dbReference>
<dbReference type="EC" id="3.2.2.21" evidence="3"/>
<evidence type="ECO:0000256" key="3">
    <source>
        <dbReference type="ARBA" id="ARBA00012000"/>
    </source>
</evidence>
<dbReference type="AlphaFoldDB" id="A0A927D200"/>
<evidence type="ECO:0000256" key="2">
    <source>
        <dbReference type="ARBA" id="ARBA00010817"/>
    </source>
</evidence>
<dbReference type="GO" id="GO:0006307">
    <property type="term" value="P:DNA alkylation repair"/>
    <property type="evidence" value="ECO:0007669"/>
    <property type="project" value="TreeGrafter"/>
</dbReference>
<dbReference type="GO" id="GO:0006285">
    <property type="term" value="P:base-excision repair, AP site formation"/>
    <property type="evidence" value="ECO:0007669"/>
    <property type="project" value="TreeGrafter"/>
</dbReference>
<dbReference type="InterPro" id="IPR051912">
    <property type="entry name" value="Alkylbase_DNA_Glycosylase/TA"/>
</dbReference>
<evidence type="ECO:0000256" key="4">
    <source>
        <dbReference type="ARBA" id="ARBA00022763"/>
    </source>
</evidence>
<gene>
    <name evidence="7" type="ORF">IEO70_17090</name>
</gene>
<dbReference type="GO" id="GO:0005737">
    <property type="term" value="C:cytoplasm"/>
    <property type="evidence" value="ECO:0007669"/>
    <property type="project" value="TreeGrafter"/>
</dbReference>
<evidence type="ECO:0000256" key="1">
    <source>
        <dbReference type="ARBA" id="ARBA00000086"/>
    </source>
</evidence>
<dbReference type="RefSeq" id="WP_190999591.1">
    <property type="nucleotide sequence ID" value="NZ_JACXSI010000055.1"/>
</dbReference>
<protein>
    <recommendedName>
        <fullName evidence="3">DNA-3-methyladenine glycosylase II</fullName>
        <ecNumber evidence="3">3.2.2.21</ecNumber>
    </recommendedName>
</protein>
<dbReference type="FunFam" id="1.10.340.30:FF:000004">
    <property type="entry name" value="DNA-3-methyladenine glycosylase II"/>
    <property type="match status" value="1"/>
</dbReference>
<comment type="similarity">
    <text evidence="2">Belongs to the alkylbase DNA glycosidase AlkA family.</text>
</comment>
<dbReference type="InterPro" id="IPR003265">
    <property type="entry name" value="HhH-GPD_domain"/>
</dbReference>
<feature type="domain" description="HhH-GPD" evidence="6">
    <location>
        <begin position="48"/>
        <end position="199"/>
    </location>
</feature>
<dbReference type="GO" id="GO:0008725">
    <property type="term" value="F:DNA-3-methyladenine glycosylase activity"/>
    <property type="evidence" value="ECO:0007669"/>
    <property type="project" value="TreeGrafter"/>
</dbReference>
<dbReference type="Gene3D" id="1.10.1670.40">
    <property type="match status" value="1"/>
</dbReference>
<dbReference type="GO" id="GO:0032131">
    <property type="term" value="F:alkylated DNA binding"/>
    <property type="evidence" value="ECO:0007669"/>
    <property type="project" value="TreeGrafter"/>
</dbReference>
<dbReference type="Proteomes" id="UP000602076">
    <property type="component" value="Unassembled WGS sequence"/>
</dbReference>
<evidence type="ECO:0000313" key="7">
    <source>
        <dbReference type="EMBL" id="MBD3110055.1"/>
    </source>
</evidence>
<comment type="catalytic activity">
    <reaction evidence="1">
        <text>Hydrolysis of alkylated DNA, releasing 3-methyladenine, 3-methylguanine, 7-methylguanine and 7-methyladenine.</text>
        <dbReference type="EC" id="3.2.2.21"/>
    </reaction>
</comment>